<sequence length="93" mass="10612">MEQLEESEIIGLIMTSLEGAEVAKIVSIAFFALFVYEWMITLADEIEYFWTGPWNLSRILFFIVRLPRAPVLPPESNISTQITTRTAMSPRSS</sequence>
<comment type="caution">
    <text evidence="2">The sequence shown here is derived from an EMBL/GenBank/DDBJ whole genome shotgun (WGS) entry which is preliminary data.</text>
</comment>
<dbReference type="Proteomes" id="UP001498398">
    <property type="component" value="Unassembled WGS sequence"/>
</dbReference>
<dbReference type="Pfam" id="PF20151">
    <property type="entry name" value="DUF6533"/>
    <property type="match status" value="1"/>
</dbReference>
<dbReference type="InterPro" id="IPR045340">
    <property type="entry name" value="DUF6533"/>
</dbReference>
<dbReference type="EMBL" id="JBANRG010000008">
    <property type="protein sequence ID" value="KAK7464146.1"/>
    <property type="molecule type" value="Genomic_DNA"/>
</dbReference>
<reference evidence="2 3" key="1">
    <citation type="submission" date="2024-01" db="EMBL/GenBank/DDBJ databases">
        <title>A draft genome for the cacao thread blight pathogen Marasmiellus scandens.</title>
        <authorList>
            <person name="Baruah I.K."/>
            <person name="Leung J."/>
            <person name="Bukari Y."/>
            <person name="Amoako-Attah I."/>
            <person name="Meinhardt L.W."/>
            <person name="Bailey B.A."/>
            <person name="Cohen S.P."/>
        </authorList>
    </citation>
    <scope>NUCLEOTIDE SEQUENCE [LARGE SCALE GENOMIC DNA]</scope>
    <source>
        <strain evidence="2 3">GH-19</strain>
    </source>
</reference>
<protein>
    <recommendedName>
        <fullName evidence="1">DUF6533 domain-containing protein</fullName>
    </recommendedName>
</protein>
<evidence type="ECO:0000259" key="1">
    <source>
        <dbReference type="Pfam" id="PF20151"/>
    </source>
</evidence>
<organism evidence="2 3">
    <name type="scientific">Marasmiellus scandens</name>
    <dbReference type="NCBI Taxonomy" id="2682957"/>
    <lineage>
        <taxon>Eukaryota</taxon>
        <taxon>Fungi</taxon>
        <taxon>Dikarya</taxon>
        <taxon>Basidiomycota</taxon>
        <taxon>Agaricomycotina</taxon>
        <taxon>Agaricomycetes</taxon>
        <taxon>Agaricomycetidae</taxon>
        <taxon>Agaricales</taxon>
        <taxon>Marasmiineae</taxon>
        <taxon>Omphalotaceae</taxon>
        <taxon>Marasmiellus</taxon>
    </lineage>
</organism>
<evidence type="ECO:0000313" key="2">
    <source>
        <dbReference type="EMBL" id="KAK7464146.1"/>
    </source>
</evidence>
<feature type="domain" description="DUF6533" evidence="1">
    <location>
        <begin position="26"/>
        <end position="65"/>
    </location>
</feature>
<name>A0ABR1JPY0_9AGAR</name>
<gene>
    <name evidence="2" type="ORF">VKT23_006311</name>
</gene>
<accession>A0ABR1JPY0</accession>
<keyword evidence="3" id="KW-1185">Reference proteome</keyword>
<proteinExistence type="predicted"/>
<evidence type="ECO:0000313" key="3">
    <source>
        <dbReference type="Proteomes" id="UP001498398"/>
    </source>
</evidence>